<dbReference type="InterPro" id="IPR036875">
    <property type="entry name" value="Znf_CCHC_sf"/>
</dbReference>
<dbReference type="SUPFAM" id="SSF57756">
    <property type="entry name" value="Retrovirus zinc finger-like domains"/>
    <property type="match status" value="1"/>
</dbReference>
<evidence type="ECO:0000313" key="3">
    <source>
        <dbReference type="Proteomes" id="UP000694864"/>
    </source>
</evidence>
<keyword evidence="1" id="KW-0479">Metal-binding</keyword>
<accession>A0ABM0T889</accession>
<name>A0ABM0T889_CAMSA</name>
<gene>
    <name evidence="4" type="primary">LOC104707662</name>
</gene>
<organism evidence="3 4">
    <name type="scientific">Camelina sativa</name>
    <name type="common">False flax</name>
    <name type="synonym">Myagrum sativum</name>
    <dbReference type="NCBI Taxonomy" id="90675"/>
    <lineage>
        <taxon>Eukaryota</taxon>
        <taxon>Viridiplantae</taxon>
        <taxon>Streptophyta</taxon>
        <taxon>Embryophyta</taxon>
        <taxon>Tracheophyta</taxon>
        <taxon>Spermatophyta</taxon>
        <taxon>Magnoliopsida</taxon>
        <taxon>eudicotyledons</taxon>
        <taxon>Gunneridae</taxon>
        <taxon>Pentapetalae</taxon>
        <taxon>rosids</taxon>
        <taxon>malvids</taxon>
        <taxon>Brassicales</taxon>
        <taxon>Brassicaceae</taxon>
        <taxon>Camelineae</taxon>
        <taxon>Camelina</taxon>
    </lineage>
</organism>
<dbReference type="RefSeq" id="XP_010422360.1">
    <property type="nucleotide sequence ID" value="XM_010424058.2"/>
</dbReference>
<protein>
    <submittedName>
        <fullName evidence="4">FBD-associated F-box protein At1g05080</fullName>
    </submittedName>
</protein>
<keyword evidence="1" id="KW-0862">Zinc</keyword>
<proteinExistence type="predicted"/>
<dbReference type="Pfam" id="PF08387">
    <property type="entry name" value="FBD"/>
    <property type="match status" value="1"/>
</dbReference>
<dbReference type="SMART" id="SM00579">
    <property type="entry name" value="FBD"/>
    <property type="match status" value="1"/>
</dbReference>
<sequence>MECHYCHKKGHLKKDCWKLKRDNKQQGKQEEVDRVIYCGHTTKDLPLTWIQPSSVPRCVSSQLKDFEWNGYVGREEEEQVLTYVLANSNCLKLATITLSLLTCEFESDFELAKKMTMDRLKDIPRVLTESQLITTRN</sequence>
<reference evidence="4" key="2">
    <citation type="submission" date="2025-08" db="UniProtKB">
        <authorList>
            <consortium name="RefSeq"/>
        </authorList>
    </citation>
    <scope>IDENTIFICATION</scope>
    <source>
        <tissue evidence="4">Leaf</tissue>
    </source>
</reference>
<keyword evidence="1" id="KW-0863">Zinc-finger</keyword>
<dbReference type="PROSITE" id="PS50158">
    <property type="entry name" value="ZF_CCHC"/>
    <property type="match status" value="1"/>
</dbReference>
<dbReference type="Gene3D" id="4.10.60.10">
    <property type="entry name" value="Zinc finger, CCHC-type"/>
    <property type="match status" value="1"/>
</dbReference>
<dbReference type="InterPro" id="IPR006566">
    <property type="entry name" value="FBD"/>
</dbReference>
<dbReference type="GeneID" id="104707662"/>
<reference evidence="3" key="1">
    <citation type="journal article" date="2014" name="Nat. Commun.">
        <title>The emerging biofuel crop Camelina sativa retains a highly undifferentiated hexaploid genome structure.</title>
        <authorList>
            <person name="Kagale S."/>
            <person name="Koh C."/>
            <person name="Nixon J."/>
            <person name="Bollina V."/>
            <person name="Clarke W.E."/>
            <person name="Tuteja R."/>
            <person name="Spillane C."/>
            <person name="Robinson S.J."/>
            <person name="Links M.G."/>
            <person name="Clarke C."/>
            <person name="Higgins E.E."/>
            <person name="Huebert T."/>
            <person name="Sharpe A.G."/>
            <person name="Parkin I.A."/>
        </authorList>
    </citation>
    <scope>NUCLEOTIDE SEQUENCE [LARGE SCALE GENOMIC DNA]</scope>
    <source>
        <strain evidence="3">cv. DH55</strain>
    </source>
</reference>
<feature type="domain" description="CCHC-type" evidence="2">
    <location>
        <begin position="3"/>
        <end position="16"/>
    </location>
</feature>
<dbReference type="InterPro" id="IPR001878">
    <property type="entry name" value="Znf_CCHC"/>
</dbReference>
<evidence type="ECO:0000259" key="2">
    <source>
        <dbReference type="PROSITE" id="PS50158"/>
    </source>
</evidence>
<keyword evidence="3" id="KW-1185">Reference proteome</keyword>
<evidence type="ECO:0000256" key="1">
    <source>
        <dbReference type="PROSITE-ProRule" id="PRU00047"/>
    </source>
</evidence>
<dbReference type="Proteomes" id="UP000694864">
    <property type="component" value="Chromosome 8"/>
</dbReference>
<evidence type="ECO:0000313" key="4">
    <source>
        <dbReference type="RefSeq" id="XP_010422360.1"/>
    </source>
</evidence>